<dbReference type="EMBL" id="CAJNRG010007320">
    <property type="protein sequence ID" value="CAF2094084.1"/>
    <property type="molecule type" value="Genomic_DNA"/>
</dbReference>
<evidence type="ECO:0000313" key="2">
    <source>
        <dbReference type="Proteomes" id="UP000663887"/>
    </source>
</evidence>
<name>A0A816T5S5_9BILA</name>
<reference evidence="1" key="1">
    <citation type="submission" date="2021-02" db="EMBL/GenBank/DDBJ databases">
        <authorList>
            <person name="Nowell W R."/>
        </authorList>
    </citation>
    <scope>NUCLEOTIDE SEQUENCE</scope>
</reference>
<dbReference type="AlphaFoldDB" id="A0A816T5S5"/>
<comment type="caution">
    <text evidence="1">The sequence shown here is derived from an EMBL/GenBank/DDBJ whole genome shotgun (WGS) entry which is preliminary data.</text>
</comment>
<protein>
    <submittedName>
        <fullName evidence="1">Uncharacterized protein</fullName>
    </submittedName>
</protein>
<gene>
    <name evidence="1" type="ORF">XDN619_LOCUS17330</name>
</gene>
<proteinExistence type="predicted"/>
<accession>A0A816T5S5</accession>
<sequence length="296" mass="35086">MEYISSPDDLYYAFSGLTQRLDMILRSIRLSIDIFRENIHNLMLAHYFSTHCNRLRMYNICPSITLVRFLRLCSLTMIEPTESQFNSIQSRSLPILEYLTSPATIVSIFTIDNMKELFKYNFILIWITFDCLFGKKQQRWHILRSCITCSRATLSRLLVLLPHLKYLRVNMIHNDRSNWILPANVKELVSLRIGLFQLIYDDIYCLIGPELHLLHLDIYNKNTPIDFSTLSTLLMSKPQKLKRFNCDYRGSTVNLNKIRVRYPIFQNIEVENTYPNSIIKLVYKYMQQFESIILEL</sequence>
<evidence type="ECO:0000313" key="1">
    <source>
        <dbReference type="EMBL" id="CAF2094084.1"/>
    </source>
</evidence>
<organism evidence="1 2">
    <name type="scientific">Rotaria magnacalcarata</name>
    <dbReference type="NCBI Taxonomy" id="392030"/>
    <lineage>
        <taxon>Eukaryota</taxon>
        <taxon>Metazoa</taxon>
        <taxon>Spiralia</taxon>
        <taxon>Gnathifera</taxon>
        <taxon>Rotifera</taxon>
        <taxon>Eurotatoria</taxon>
        <taxon>Bdelloidea</taxon>
        <taxon>Philodinida</taxon>
        <taxon>Philodinidae</taxon>
        <taxon>Rotaria</taxon>
    </lineage>
</organism>
<dbReference type="Proteomes" id="UP000663887">
    <property type="component" value="Unassembled WGS sequence"/>
</dbReference>